<dbReference type="AlphaFoldDB" id="A0AAW0XM77"/>
<dbReference type="GO" id="GO:0035269">
    <property type="term" value="P:protein O-linked glycosylation via mannose"/>
    <property type="evidence" value="ECO:0007669"/>
    <property type="project" value="TreeGrafter"/>
</dbReference>
<accession>A0AAW0XM77</accession>
<dbReference type="GO" id="GO:0047349">
    <property type="term" value="F:D-ribitol-5-phosphate cytidylyltransferase activity"/>
    <property type="evidence" value="ECO:0007669"/>
    <property type="project" value="TreeGrafter"/>
</dbReference>
<reference evidence="5" key="2">
    <citation type="submission" date="2024-01" db="EMBL/GenBank/DDBJ databases">
        <authorList>
            <person name="He J."/>
            <person name="Wang M."/>
            <person name="Zheng J."/>
            <person name="Liu Z."/>
        </authorList>
    </citation>
    <scope>NUCLEOTIDE SEQUENCE</scope>
    <source>
        <strain evidence="5">ZL_2023a</strain>
        <tissue evidence="5">Muscle</tissue>
    </source>
</reference>
<dbReference type="Gene3D" id="3.90.550.10">
    <property type="entry name" value="Spore Coat Polysaccharide Biosynthesis Protein SpsA, Chain A"/>
    <property type="match status" value="1"/>
</dbReference>
<keyword evidence="3" id="KW-0548">Nucleotidyltransferase</keyword>
<gene>
    <name evidence="5" type="ORF">OTU49_000317</name>
</gene>
<evidence type="ECO:0008006" key="7">
    <source>
        <dbReference type="Google" id="ProtNLM"/>
    </source>
</evidence>
<evidence type="ECO:0000256" key="2">
    <source>
        <dbReference type="ARBA" id="ARBA00022679"/>
    </source>
</evidence>
<dbReference type="PANTHER" id="PTHR43015">
    <property type="entry name" value="D-RIBITOL-5-PHOSPHATE CYTIDYLYLTRANSFERASE"/>
    <property type="match status" value="1"/>
</dbReference>
<protein>
    <recommendedName>
        <fullName evidence="7">2-C-methyl-D-erythritol 4-phosphate cytidylyltransferase-like protein</fullName>
    </recommendedName>
</protein>
<keyword evidence="6" id="KW-1185">Reference proteome</keyword>
<dbReference type="EMBL" id="JARKIK010000019">
    <property type="protein sequence ID" value="KAK8745677.1"/>
    <property type="molecule type" value="Genomic_DNA"/>
</dbReference>
<reference evidence="5 6" key="1">
    <citation type="journal article" date="2024" name="BMC Genomics">
        <title>Genome assembly of redclaw crayfish (Cherax quadricarinatus) provides insights into its immune adaptation and hypoxia tolerance.</title>
        <authorList>
            <person name="Liu Z."/>
            <person name="Zheng J."/>
            <person name="Li H."/>
            <person name="Fang K."/>
            <person name="Wang S."/>
            <person name="He J."/>
            <person name="Zhou D."/>
            <person name="Weng S."/>
            <person name="Chi M."/>
            <person name="Gu Z."/>
            <person name="He J."/>
            <person name="Li F."/>
            <person name="Wang M."/>
        </authorList>
    </citation>
    <scope>NUCLEOTIDE SEQUENCE [LARGE SCALE GENOMIC DNA]</scope>
    <source>
        <strain evidence="5">ZL_2023a</strain>
    </source>
</reference>
<dbReference type="InterPro" id="IPR034683">
    <property type="entry name" value="IspD/TarI"/>
</dbReference>
<feature type="compositionally biased region" description="Polar residues" evidence="4">
    <location>
        <begin position="1"/>
        <end position="27"/>
    </location>
</feature>
<dbReference type="InterPro" id="IPR029044">
    <property type="entry name" value="Nucleotide-diphossugar_trans"/>
</dbReference>
<dbReference type="InterPro" id="IPR018294">
    <property type="entry name" value="ISPD_synthase_CS"/>
</dbReference>
<evidence type="ECO:0000256" key="4">
    <source>
        <dbReference type="SAM" id="MobiDB-lite"/>
    </source>
</evidence>
<evidence type="ECO:0000256" key="1">
    <source>
        <dbReference type="ARBA" id="ARBA00009789"/>
    </source>
</evidence>
<dbReference type="PROSITE" id="PS01295">
    <property type="entry name" value="ISPD"/>
    <property type="match status" value="1"/>
</dbReference>
<organism evidence="5 6">
    <name type="scientific">Cherax quadricarinatus</name>
    <name type="common">Australian red claw crayfish</name>
    <dbReference type="NCBI Taxonomy" id="27406"/>
    <lineage>
        <taxon>Eukaryota</taxon>
        <taxon>Metazoa</taxon>
        <taxon>Ecdysozoa</taxon>
        <taxon>Arthropoda</taxon>
        <taxon>Crustacea</taxon>
        <taxon>Multicrustacea</taxon>
        <taxon>Malacostraca</taxon>
        <taxon>Eumalacostraca</taxon>
        <taxon>Eucarida</taxon>
        <taxon>Decapoda</taxon>
        <taxon>Pleocyemata</taxon>
        <taxon>Astacidea</taxon>
        <taxon>Parastacoidea</taxon>
        <taxon>Parastacidae</taxon>
        <taxon>Cherax</taxon>
    </lineage>
</organism>
<evidence type="ECO:0000313" key="6">
    <source>
        <dbReference type="Proteomes" id="UP001445076"/>
    </source>
</evidence>
<evidence type="ECO:0000313" key="5">
    <source>
        <dbReference type="EMBL" id="KAK8745678.1"/>
    </source>
</evidence>
<evidence type="ECO:0000256" key="3">
    <source>
        <dbReference type="ARBA" id="ARBA00022695"/>
    </source>
</evidence>
<dbReference type="SUPFAM" id="SSF53448">
    <property type="entry name" value="Nucleotide-diphospho-sugar transferases"/>
    <property type="match status" value="1"/>
</dbReference>
<sequence length="548" mass="59955">MSQPVVTPQSQGTMPQPAVTPQSQDTMPQPVAMHSTQTTLPQPVVKLQSDPPLQESLVPECRVMAVVPAAGCGHRMAHTTPKQYLEVCGRALVTHCLVALQEVSWVARVVVVADDLVRMQGVVERLSKVTVIQGGGSRHRSIRAGVEALADDPPDVVVVHDGVRPLLPLNTLAEVVLEAERHGAAGAVRPLVSTVVKPDHLNFLEESLVRSHYRNSEMPQAFRFNVLREAYRRCSEDELDHGTECLALALHHAGIRAKLVPGTSHLWKITEERDLVVARAVLGPYTRCVRLICGALAKAPTCHSYPQSSAEHPPLGSLLDTRTSSADKNAQCCEVPVSSHYSGIQGNRSESHFTKPDVGAPLKCGIECLSVFAALQSSLRNNSKHLYVSHDFIASTSCSAVIVITVLDTVEEWETSLKVISQGINKHMSQAVLIFTLRIRERNVTLLNITQLQHQLRNIFHEHLTTVTAILKFSTLASLSQSGKSNCSGTQGHELHISQNTTDISKETACQNIINEPEFSDEDNQLVNMVTTLLDQTTRCFHGQVLVQ</sequence>
<keyword evidence="2" id="KW-0808">Transferase</keyword>
<feature type="region of interest" description="Disordered" evidence="4">
    <location>
        <begin position="1"/>
        <end position="37"/>
    </location>
</feature>
<dbReference type="EMBL" id="JARKIK010000019">
    <property type="protein sequence ID" value="KAK8745678.1"/>
    <property type="molecule type" value="Genomic_DNA"/>
</dbReference>
<dbReference type="GO" id="GO:0005829">
    <property type="term" value="C:cytosol"/>
    <property type="evidence" value="ECO:0007669"/>
    <property type="project" value="TreeGrafter"/>
</dbReference>
<comment type="caution">
    <text evidence="5">The sequence shown here is derived from an EMBL/GenBank/DDBJ whole genome shotgun (WGS) entry which is preliminary data.</text>
</comment>
<dbReference type="CDD" id="cd02516">
    <property type="entry name" value="CDP-ME_synthetase"/>
    <property type="match status" value="1"/>
</dbReference>
<dbReference type="GO" id="GO:0008299">
    <property type="term" value="P:isoprenoid biosynthetic process"/>
    <property type="evidence" value="ECO:0007669"/>
    <property type="project" value="InterPro"/>
</dbReference>
<dbReference type="Proteomes" id="UP001445076">
    <property type="component" value="Unassembled WGS sequence"/>
</dbReference>
<name>A0AAW0XM77_CHEQU</name>
<dbReference type="Pfam" id="PF01128">
    <property type="entry name" value="IspD"/>
    <property type="match status" value="1"/>
</dbReference>
<dbReference type="PANTHER" id="PTHR43015:SF1">
    <property type="entry name" value="D-RIBITOL-5-PHOSPHATE CYTIDYLYLTRANSFERASE"/>
    <property type="match status" value="1"/>
</dbReference>
<dbReference type="EMBL" id="JARKIK010000019">
    <property type="protein sequence ID" value="KAK8745679.1"/>
    <property type="molecule type" value="Genomic_DNA"/>
</dbReference>
<comment type="similarity">
    <text evidence="1">Belongs to the IspD/TarI cytidylyltransferase family. IspD subfamily.</text>
</comment>
<proteinExistence type="inferred from homology"/>